<dbReference type="RefSeq" id="WP_046509635.1">
    <property type="nucleotide sequence ID" value="NZ_LANI01000029.1"/>
</dbReference>
<accession>A0A0M2R595</accession>
<name>A0A0M2R595_9PROT</name>
<dbReference type="InterPro" id="IPR014543">
    <property type="entry name" value="UCP028291"/>
</dbReference>
<evidence type="ECO:0000313" key="1">
    <source>
        <dbReference type="EMBL" id="KKJ75619.1"/>
    </source>
</evidence>
<dbReference type="Gene3D" id="3.30.310.50">
    <property type="entry name" value="Alpha-D-phosphohexomutase, C-terminal domain"/>
    <property type="match status" value="1"/>
</dbReference>
<dbReference type="Proteomes" id="UP000034491">
    <property type="component" value="Unassembled WGS sequence"/>
</dbReference>
<protein>
    <submittedName>
        <fullName evidence="1">2,4-dihydroxyhept-2-ene-1,7-dioic acid aldolase</fullName>
    </submittedName>
</protein>
<comment type="caution">
    <text evidence="1">The sequence shown here is derived from an EMBL/GenBank/DDBJ whole genome shotgun (WGS) entry which is preliminary data.</text>
</comment>
<sequence length="93" mass="10735">MTMKASVQTDHASKYLQQLCKHFAHKVSVQYTPEKGDVDFGFGNCLMTADEKTLSFVCHADDRPRLGKIEGIISIHLEKFAWREDLELKWNYS</sequence>
<organism evidence="1 2">
    <name type="scientific">Kiloniella litopenaei</name>
    <dbReference type="NCBI Taxonomy" id="1549748"/>
    <lineage>
        <taxon>Bacteria</taxon>
        <taxon>Pseudomonadati</taxon>
        <taxon>Pseudomonadota</taxon>
        <taxon>Alphaproteobacteria</taxon>
        <taxon>Rhodospirillales</taxon>
        <taxon>Kiloniellaceae</taxon>
        <taxon>Kiloniella</taxon>
    </lineage>
</organism>
<keyword evidence="2" id="KW-1185">Reference proteome</keyword>
<dbReference type="Pfam" id="PF09981">
    <property type="entry name" value="DUF2218"/>
    <property type="match status" value="1"/>
</dbReference>
<dbReference type="STRING" id="1549748.WH95_17455"/>
<dbReference type="OrthoDB" id="9806511at2"/>
<proteinExistence type="predicted"/>
<evidence type="ECO:0000313" key="2">
    <source>
        <dbReference type="Proteomes" id="UP000034491"/>
    </source>
</evidence>
<reference evidence="1 2" key="1">
    <citation type="submission" date="2015-03" db="EMBL/GenBank/DDBJ databases">
        <title>Genome sequence of Kiloniella sp. P1-1, isolated from the gut microflora of Pacific white shrimp, Penaeus vannamei.</title>
        <authorList>
            <person name="Shao Z."/>
            <person name="Wang L."/>
            <person name="Li X."/>
        </authorList>
    </citation>
    <scope>NUCLEOTIDE SEQUENCE [LARGE SCALE GENOMIC DNA]</scope>
    <source>
        <strain evidence="1 2">P1-1</strain>
    </source>
</reference>
<dbReference type="AlphaFoldDB" id="A0A0M2R595"/>
<gene>
    <name evidence="1" type="ORF">WH95_17455</name>
</gene>
<dbReference type="EMBL" id="LANI01000029">
    <property type="protein sequence ID" value="KKJ75619.1"/>
    <property type="molecule type" value="Genomic_DNA"/>
</dbReference>
<dbReference type="PIRSF" id="PIRSF028291">
    <property type="entry name" value="UCP028291"/>
    <property type="match status" value="1"/>
</dbReference>